<evidence type="ECO:0000259" key="9">
    <source>
        <dbReference type="Pfam" id="PF07731"/>
    </source>
</evidence>
<dbReference type="InterPro" id="IPR008972">
    <property type="entry name" value="Cupredoxin"/>
</dbReference>
<dbReference type="Pfam" id="PF07731">
    <property type="entry name" value="Cu-oxidase_2"/>
    <property type="match status" value="1"/>
</dbReference>
<feature type="domain" description="Plastocyanin-like" evidence="9">
    <location>
        <begin position="487"/>
        <end position="620"/>
    </location>
</feature>
<evidence type="ECO:0000256" key="7">
    <source>
        <dbReference type="SAM" id="MobiDB-lite"/>
    </source>
</evidence>
<gene>
    <name evidence="11" type="ORF">BCV70DRAFT_145053</name>
</gene>
<keyword evidence="2" id="KW-0479">Metal-binding</keyword>
<dbReference type="InParanoid" id="A0A317XZ00"/>
<dbReference type="EMBL" id="KZ819188">
    <property type="protein sequence ID" value="PWZ03515.1"/>
    <property type="molecule type" value="Genomic_DNA"/>
</dbReference>
<organism evidence="11 12">
    <name type="scientific">Testicularia cyperi</name>
    <dbReference type="NCBI Taxonomy" id="1882483"/>
    <lineage>
        <taxon>Eukaryota</taxon>
        <taxon>Fungi</taxon>
        <taxon>Dikarya</taxon>
        <taxon>Basidiomycota</taxon>
        <taxon>Ustilaginomycotina</taxon>
        <taxon>Ustilaginomycetes</taxon>
        <taxon>Ustilaginales</taxon>
        <taxon>Anthracoideaceae</taxon>
        <taxon>Testicularia</taxon>
    </lineage>
</organism>
<dbReference type="Proteomes" id="UP000246740">
    <property type="component" value="Unassembled WGS sequence"/>
</dbReference>
<dbReference type="SUPFAM" id="SSF49503">
    <property type="entry name" value="Cupredoxins"/>
    <property type="match status" value="3"/>
</dbReference>
<feature type="domain" description="Plastocyanin-like" evidence="10">
    <location>
        <begin position="46"/>
        <end position="161"/>
    </location>
</feature>
<sequence>HRKVLQSRHATISSGSQAAGFSYPSEHYKRAADALPTPDKSFNLTVSQADISPDGFSRLGFLINGKYPADPMIWDENDDIEITINNESPVPFAIHWHGIHQIGTPEMDGVPGLSQWNIYTGQSYTYRFKLLNQYGGYWYHSHERGYYADGLRGTMYIRPRSDRKKPWNLISANEDDIAQMEAAEEHFQILQLSDHWHINHTDMLLVVHETGVPPACFDALLLNGRGRQYCLNDWVAGASVLQLSLLTNFSSTNPTGFTSKGCLSLVPAKTGYTVQSVLDSRYGGACQNTTAPLTVFSASKSLAAGRKWLNIQVIDTATNWYYGISFDAHKMWIVAVDGHYVEPMRVDFAQITIGSRLSVMIELNDTLTGNLYPIRLTTARPLQAIEGHAFLSYIDEIDSTWNPGLDEDFKYVVSRELTGAHTPMTGFITDSSIVKWQQNLTRPFDPVSGVPQTSNMTLHAVASQGSLNVWQLASVPLDTAHLADERPMLFNFTDGNATSNQMNPYAVIPFGTVVDIIMENNIYSIVGGPNSPHPFHLHSRRFWIIGTGTGPFPADSVAEAQNDHGTIFNLDNPSLRDGFDIDANSWVVIRYIVDHAAANILHCHIDDHAIEGMAAVLLEGLEKIPAGGNFSQTIKDRPSAWQETSNDELGQVLEGSWASGSASNKWTEPAPTETVTPWGDPRALAESIQLFASSNSVNRAISSSLQNQLSQVQGTATATITAITATVSGVATVYSG</sequence>
<dbReference type="AlphaFoldDB" id="A0A317XZ00"/>
<feature type="domain" description="Plastocyanin-like" evidence="8">
    <location>
        <begin position="189"/>
        <end position="376"/>
    </location>
</feature>
<proteinExistence type="inferred from homology"/>
<dbReference type="STRING" id="1882483.A0A317XZ00"/>
<accession>A0A317XZ00</accession>
<dbReference type="Pfam" id="PF00394">
    <property type="entry name" value="Cu-oxidase"/>
    <property type="match status" value="1"/>
</dbReference>
<keyword evidence="3" id="KW-0732">Signal</keyword>
<dbReference type="PROSITE" id="PS00079">
    <property type="entry name" value="MULTICOPPER_OXIDASE1"/>
    <property type="match status" value="1"/>
</dbReference>
<dbReference type="InterPro" id="IPR002355">
    <property type="entry name" value="Cu_oxidase_Cu_BS"/>
</dbReference>
<feature type="non-terminal residue" evidence="11">
    <location>
        <position position="1"/>
    </location>
</feature>
<evidence type="ECO:0000256" key="1">
    <source>
        <dbReference type="ARBA" id="ARBA00010609"/>
    </source>
</evidence>
<protein>
    <recommendedName>
        <fullName evidence="13">Cupredoxin</fullName>
    </recommendedName>
</protein>
<keyword evidence="4" id="KW-0560">Oxidoreductase</keyword>
<dbReference type="Pfam" id="PF07732">
    <property type="entry name" value="Cu-oxidase_3"/>
    <property type="match status" value="1"/>
</dbReference>
<dbReference type="PANTHER" id="PTHR11709">
    <property type="entry name" value="MULTI-COPPER OXIDASE"/>
    <property type="match status" value="1"/>
</dbReference>
<keyword evidence="5" id="KW-0186">Copper</keyword>
<dbReference type="GO" id="GO:0016491">
    <property type="term" value="F:oxidoreductase activity"/>
    <property type="evidence" value="ECO:0007669"/>
    <property type="project" value="UniProtKB-KW"/>
</dbReference>
<feature type="region of interest" description="Disordered" evidence="7">
    <location>
        <begin position="659"/>
        <end position="679"/>
    </location>
</feature>
<keyword evidence="12" id="KW-1185">Reference proteome</keyword>
<dbReference type="InterPro" id="IPR033138">
    <property type="entry name" value="Cu_oxidase_CS"/>
</dbReference>
<evidence type="ECO:0000256" key="4">
    <source>
        <dbReference type="ARBA" id="ARBA00023002"/>
    </source>
</evidence>
<dbReference type="PANTHER" id="PTHR11709:SF488">
    <property type="entry name" value="LACCASE-RELATED"/>
    <property type="match status" value="1"/>
</dbReference>
<evidence type="ECO:0000313" key="12">
    <source>
        <dbReference type="Proteomes" id="UP000246740"/>
    </source>
</evidence>
<evidence type="ECO:0008006" key="13">
    <source>
        <dbReference type="Google" id="ProtNLM"/>
    </source>
</evidence>
<dbReference type="GO" id="GO:0005507">
    <property type="term" value="F:copper ion binding"/>
    <property type="evidence" value="ECO:0007669"/>
    <property type="project" value="InterPro"/>
</dbReference>
<dbReference type="OrthoDB" id="2121828at2759"/>
<keyword evidence="6" id="KW-0325">Glycoprotein</keyword>
<evidence type="ECO:0000313" key="11">
    <source>
        <dbReference type="EMBL" id="PWZ03515.1"/>
    </source>
</evidence>
<evidence type="ECO:0000256" key="2">
    <source>
        <dbReference type="ARBA" id="ARBA00022723"/>
    </source>
</evidence>
<feature type="non-terminal residue" evidence="11">
    <location>
        <position position="736"/>
    </location>
</feature>
<dbReference type="CDD" id="cd13850">
    <property type="entry name" value="CuRO_1_Abr2_like"/>
    <property type="match status" value="1"/>
</dbReference>
<evidence type="ECO:0000259" key="10">
    <source>
        <dbReference type="Pfam" id="PF07732"/>
    </source>
</evidence>
<dbReference type="Gene3D" id="2.60.40.420">
    <property type="entry name" value="Cupredoxins - blue copper proteins"/>
    <property type="match status" value="3"/>
</dbReference>
<dbReference type="PROSITE" id="PS00080">
    <property type="entry name" value="MULTICOPPER_OXIDASE2"/>
    <property type="match status" value="1"/>
</dbReference>
<evidence type="ECO:0000256" key="3">
    <source>
        <dbReference type="ARBA" id="ARBA00022729"/>
    </source>
</evidence>
<comment type="similarity">
    <text evidence="1">Belongs to the multicopper oxidase family.</text>
</comment>
<dbReference type="InterPro" id="IPR045087">
    <property type="entry name" value="Cu-oxidase_fam"/>
</dbReference>
<evidence type="ECO:0000256" key="5">
    <source>
        <dbReference type="ARBA" id="ARBA00023008"/>
    </source>
</evidence>
<reference evidence="11 12" key="1">
    <citation type="journal article" date="2018" name="Mol. Biol. Evol.">
        <title>Broad Genomic Sampling Reveals a Smut Pathogenic Ancestry of the Fungal Clade Ustilaginomycotina.</title>
        <authorList>
            <person name="Kijpornyongpan T."/>
            <person name="Mondo S.J."/>
            <person name="Barry K."/>
            <person name="Sandor L."/>
            <person name="Lee J."/>
            <person name="Lipzen A."/>
            <person name="Pangilinan J."/>
            <person name="LaButti K."/>
            <person name="Hainaut M."/>
            <person name="Henrissat B."/>
            <person name="Grigoriev I.V."/>
            <person name="Spatafora J.W."/>
            <person name="Aime M.C."/>
        </authorList>
    </citation>
    <scope>NUCLEOTIDE SEQUENCE [LARGE SCALE GENOMIC DNA]</scope>
    <source>
        <strain evidence="11 12">MCA 3645</strain>
    </source>
</reference>
<name>A0A317XZ00_9BASI</name>
<dbReference type="InterPro" id="IPR011706">
    <property type="entry name" value="Cu-oxidase_C"/>
</dbReference>
<evidence type="ECO:0000259" key="8">
    <source>
        <dbReference type="Pfam" id="PF00394"/>
    </source>
</evidence>
<dbReference type="InterPro" id="IPR011707">
    <property type="entry name" value="Cu-oxidase-like_N"/>
</dbReference>
<dbReference type="FunFam" id="2.60.40.420:FF:000036">
    <property type="entry name" value="L-ascorbate oxidase"/>
    <property type="match status" value="1"/>
</dbReference>
<evidence type="ECO:0000256" key="6">
    <source>
        <dbReference type="ARBA" id="ARBA00023180"/>
    </source>
</evidence>
<dbReference type="InterPro" id="IPR001117">
    <property type="entry name" value="Cu-oxidase_2nd"/>
</dbReference>